<name>A0A804JC28_MUSAM</name>
<accession>A0A804JC28</accession>
<evidence type="ECO:0000313" key="3">
    <source>
        <dbReference type="Proteomes" id="UP000012960"/>
    </source>
</evidence>
<dbReference type="EMBL" id="HG996471">
    <property type="protein sequence ID" value="CAG1845138.1"/>
    <property type="molecule type" value="Genomic_DNA"/>
</dbReference>
<gene>
    <name evidence="1" type="ORF">GSMUA_149330.1</name>
</gene>
<organism evidence="2 3">
    <name type="scientific">Musa acuminata subsp. malaccensis</name>
    <name type="common">Wild banana</name>
    <name type="synonym">Musa malaccensis</name>
    <dbReference type="NCBI Taxonomy" id="214687"/>
    <lineage>
        <taxon>Eukaryota</taxon>
        <taxon>Viridiplantae</taxon>
        <taxon>Streptophyta</taxon>
        <taxon>Embryophyta</taxon>
        <taxon>Tracheophyta</taxon>
        <taxon>Spermatophyta</taxon>
        <taxon>Magnoliopsida</taxon>
        <taxon>Liliopsida</taxon>
        <taxon>Zingiberales</taxon>
        <taxon>Musaceae</taxon>
        <taxon>Musa</taxon>
    </lineage>
</organism>
<dbReference type="EnsemblPlants" id="Ma06_t03110.1">
    <property type="protein sequence ID" value="Ma06_p03110.1"/>
    <property type="gene ID" value="Ma06_g03110"/>
</dbReference>
<sequence length="43" mass="5121">MQNNLKQDVGVHHVYIESRGETLPTQQEEERRMNLTHCLQFPI</sequence>
<proteinExistence type="predicted"/>
<reference evidence="1" key="1">
    <citation type="submission" date="2021-03" db="EMBL/GenBank/DDBJ databases">
        <authorList>
            <consortium name="Genoscope - CEA"/>
            <person name="William W."/>
        </authorList>
    </citation>
    <scope>NUCLEOTIDE SEQUENCE</scope>
    <source>
        <strain evidence="1">Doubled-haploid Pahang</strain>
    </source>
</reference>
<evidence type="ECO:0000313" key="1">
    <source>
        <dbReference type="EMBL" id="CAG1845138.1"/>
    </source>
</evidence>
<dbReference type="Proteomes" id="UP000012960">
    <property type="component" value="Unplaced"/>
</dbReference>
<dbReference type="Gramene" id="Ma06_t03110.1">
    <property type="protein sequence ID" value="Ma06_p03110.1"/>
    <property type="gene ID" value="Ma06_g03110"/>
</dbReference>
<dbReference type="InParanoid" id="A0A804JC28"/>
<protein>
    <submittedName>
        <fullName evidence="1">(wild Malaysian banana) hypothetical protein</fullName>
    </submittedName>
</protein>
<evidence type="ECO:0000313" key="2">
    <source>
        <dbReference type="EnsemblPlants" id="Ma06_p03110.1"/>
    </source>
</evidence>
<keyword evidence="3" id="KW-1185">Reference proteome</keyword>
<dbReference type="AlphaFoldDB" id="A0A804JC28"/>
<reference evidence="2" key="2">
    <citation type="submission" date="2021-05" db="UniProtKB">
        <authorList>
            <consortium name="EnsemblPlants"/>
        </authorList>
    </citation>
    <scope>IDENTIFICATION</scope>
    <source>
        <strain evidence="2">subsp. malaccensis</strain>
    </source>
</reference>